<sequence length="131" mass="14879">MIAEEIFQRHQSSLKMQPYFAGPSQALPAASLLPRFAALPNHVRIQAPARRSSLIQRGDFQDGLKFLEKVGLPVCQIFENRIIFKELRQESSSKDEIQHILPIGLFYDPILILQIAHLALHLRHLFLSDAG</sequence>
<proteinExistence type="predicted"/>
<name>A0A975WPH3_9BURK</name>
<reference evidence="1 2" key="1">
    <citation type="submission" date="2018-01" db="EMBL/GenBank/DDBJ databases">
        <authorList>
            <person name="Clerissi C."/>
        </authorList>
    </citation>
    <scope>NUCLEOTIDE SEQUENCE [LARGE SCALE GENOMIC DNA]</scope>
    <source>
        <strain evidence="1">Cupriavidus taiwanensis LMG 19430</strain>
    </source>
</reference>
<evidence type="ECO:0000313" key="2">
    <source>
        <dbReference type="Proteomes" id="UP000257016"/>
    </source>
</evidence>
<gene>
    <name evidence="1" type="ORF">CBM2586_A10298</name>
</gene>
<accession>A0A975WPH3</accession>
<dbReference type="AlphaFoldDB" id="A0A975WPH3"/>
<organism evidence="1 2">
    <name type="scientific">Cupriavidus taiwanensis</name>
    <dbReference type="NCBI Taxonomy" id="164546"/>
    <lineage>
        <taxon>Bacteria</taxon>
        <taxon>Pseudomonadati</taxon>
        <taxon>Pseudomonadota</taxon>
        <taxon>Betaproteobacteria</taxon>
        <taxon>Burkholderiales</taxon>
        <taxon>Burkholderiaceae</taxon>
        <taxon>Cupriavidus</taxon>
    </lineage>
</organism>
<comment type="caution">
    <text evidence="1">The sequence shown here is derived from an EMBL/GenBank/DDBJ whole genome shotgun (WGS) entry which is preliminary data.</text>
</comment>
<evidence type="ECO:0000313" key="1">
    <source>
        <dbReference type="EMBL" id="SOY40333.1"/>
    </source>
</evidence>
<dbReference type="EMBL" id="OFSN01000001">
    <property type="protein sequence ID" value="SOY40333.1"/>
    <property type="molecule type" value="Genomic_DNA"/>
</dbReference>
<protein>
    <submittedName>
        <fullName evidence="1">Uncharacterized protein</fullName>
    </submittedName>
</protein>
<dbReference type="Proteomes" id="UP000257016">
    <property type="component" value="Unassembled WGS sequence"/>
</dbReference>